<comment type="caution">
    <text evidence="1">The sequence shown here is derived from an EMBL/GenBank/DDBJ whole genome shotgun (WGS) entry which is preliminary data.</text>
</comment>
<gene>
    <name evidence="1" type="ORF">P7K49_036840</name>
</gene>
<evidence type="ECO:0000313" key="1">
    <source>
        <dbReference type="EMBL" id="KAK2085540.1"/>
    </source>
</evidence>
<name>A0ABQ9TLZ8_SAGOE</name>
<organism evidence="1 2">
    <name type="scientific">Saguinus oedipus</name>
    <name type="common">Cotton-top tamarin</name>
    <name type="synonym">Oedipomidas oedipus</name>
    <dbReference type="NCBI Taxonomy" id="9490"/>
    <lineage>
        <taxon>Eukaryota</taxon>
        <taxon>Metazoa</taxon>
        <taxon>Chordata</taxon>
        <taxon>Craniata</taxon>
        <taxon>Vertebrata</taxon>
        <taxon>Euteleostomi</taxon>
        <taxon>Mammalia</taxon>
        <taxon>Eutheria</taxon>
        <taxon>Euarchontoglires</taxon>
        <taxon>Primates</taxon>
        <taxon>Haplorrhini</taxon>
        <taxon>Platyrrhini</taxon>
        <taxon>Cebidae</taxon>
        <taxon>Callitrichinae</taxon>
        <taxon>Saguinus</taxon>
    </lineage>
</organism>
<evidence type="ECO:0000313" key="2">
    <source>
        <dbReference type="Proteomes" id="UP001266305"/>
    </source>
</evidence>
<dbReference type="EMBL" id="JASSZA010000021">
    <property type="protein sequence ID" value="KAK2085540.1"/>
    <property type="molecule type" value="Genomic_DNA"/>
</dbReference>
<accession>A0ABQ9TLZ8</accession>
<proteinExistence type="predicted"/>
<dbReference type="Proteomes" id="UP001266305">
    <property type="component" value="Unassembled WGS sequence"/>
</dbReference>
<keyword evidence="2" id="KW-1185">Reference proteome</keyword>
<reference evidence="1 2" key="1">
    <citation type="submission" date="2023-05" db="EMBL/GenBank/DDBJ databases">
        <title>B98-5 Cell Line De Novo Hybrid Assembly: An Optical Mapping Approach.</title>
        <authorList>
            <person name="Kananen K."/>
            <person name="Auerbach J.A."/>
            <person name="Kautto E."/>
            <person name="Blachly J.S."/>
        </authorList>
    </citation>
    <scope>NUCLEOTIDE SEQUENCE [LARGE SCALE GENOMIC DNA]</scope>
    <source>
        <strain evidence="1">B95-8</strain>
        <tissue evidence="1">Cell line</tissue>
    </source>
</reference>
<protein>
    <submittedName>
        <fullName evidence="1">Uncharacterized protein</fullName>
    </submittedName>
</protein>
<sequence>MPLIVNPQIVPATPGSSVQGPSDYKGGAKSGGWGGWGLEGGFQAGIPPAANTRLALGAPCLPLPLQTCQLNGTVPYGGSEAECLQLPCLLSTAHPGGPTLHITVPPSLGYLLKHSPWWPPCVSATAALLPRLPLRQASVHLWPRKTPPQDSVQDLACLVHSRAPKEVNERGLVGNKAEPCHRDGEEPLGLMLFGDPYQPERRAVACCRALRSGHVTWLSFTKGLHESGG</sequence>